<dbReference type="OrthoDB" id="10255522at2759"/>
<feature type="region of interest" description="Disordered" evidence="2">
    <location>
        <begin position="552"/>
        <end position="574"/>
    </location>
</feature>
<feature type="region of interest" description="Disordered" evidence="2">
    <location>
        <begin position="828"/>
        <end position="867"/>
    </location>
</feature>
<feature type="region of interest" description="Disordered" evidence="2">
    <location>
        <begin position="901"/>
        <end position="948"/>
    </location>
</feature>
<evidence type="ECO:0000256" key="2">
    <source>
        <dbReference type="SAM" id="MobiDB-lite"/>
    </source>
</evidence>
<dbReference type="EMBL" id="MLAK01000229">
    <property type="protein sequence ID" value="OHT15409.1"/>
    <property type="molecule type" value="Genomic_DNA"/>
</dbReference>
<feature type="compositionally biased region" description="Low complexity" evidence="2">
    <location>
        <begin position="832"/>
        <end position="842"/>
    </location>
</feature>
<gene>
    <name evidence="3" type="ORF">TRFO_14179</name>
</gene>
<evidence type="ECO:0000313" key="4">
    <source>
        <dbReference type="Proteomes" id="UP000179807"/>
    </source>
</evidence>
<sequence>MQKRNIELSAKIANESTFECFEQNKNLTAALQEANQREQTLIEKYKRSSSKFKELKTQFESTSQRYKELIKEKKEDDQRQIQILEEKQQVEKTVKAKEREIQKYKESLNKVMKHYLDTKSRKTETEQKLRELIDQNTATLEKLEITTNHLGKAKHTITQKESQIKHLNEELRQCKQEFTSFQEKIDEIEADKERFLNIEEELIESRENNDHLVTQIKANEAEILSYKKQVEKLKNDTATTSDNLKKANVKYDALKNKADLLRNEVDNLNLQLDAEKAQNEEKIHSLTLELEACQEENDKLNESCNQLEEELDSAKMDNEELESQIEIKEEEINRLKDFEADCKQYLIQIDAIQNEKDEVRSDLINEQDKNVELRRKIHHLSEKMNGVEIQLAEMEQQYERALNEKQQLKADYDSVIEENEALRSQNEEFEDLIHKKSAEIIDRDKQIDKLLHDFAQLKEKDAEKEEEKTSIIQTMNRQIDDLRNQSKVLSELLNKSQKQSAENRQLADHISAKYDDMSKKFIRLHQLKQPEIDITELKEQIRSLQSENSDLRDQVSFVQSESARYQDSQIDDEQNKYNSLLDSFNESRQENEELKDQIAKLREERNNDEVVQSLLDQITDLSRKNKGLNQELSTQKKRISILGQERDRLLAELSSRTNNEEYEQLLKQLLQIKAENKEMKTRLENSRNLSELQKNVNELNKQLMSAPDPKEYEETKRINEELADENHQLRQTVHALQFQLKGMEKKPLLQDYNHDEEDIEINSANPENFEEEDQNEIVTNNGNHLLDEDDDSFQNEINTSDAQKLLDEENDGSSDQLIRDIQAKLNLSPNADNFNESFSSENSNDESESSNKEMNTSKMSNKSQTPLPTDVFVVQTEINDDASDIKLSSSSMLDLSIEDDDKNLLEGSEEGEIVSDNEDPRSRYSVLNQEEEEEEFQNNSLLNDDDEI</sequence>
<feature type="coiled-coil region" evidence="1">
    <location>
        <begin position="24"/>
        <end position="191"/>
    </location>
</feature>
<dbReference type="GeneID" id="94832358"/>
<feature type="compositionally biased region" description="Acidic residues" evidence="2">
    <location>
        <begin position="901"/>
        <end position="917"/>
    </location>
</feature>
<protein>
    <submittedName>
        <fullName evidence="3">Uncharacterized protein</fullName>
    </submittedName>
</protein>
<reference evidence="3" key="1">
    <citation type="submission" date="2016-10" db="EMBL/GenBank/DDBJ databases">
        <authorList>
            <person name="Benchimol M."/>
            <person name="Almeida L.G."/>
            <person name="Vasconcelos A.T."/>
            <person name="Perreira-Neves A."/>
            <person name="Rosa I.A."/>
            <person name="Tasca T."/>
            <person name="Bogo M.R."/>
            <person name="de Souza W."/>
        </authorList>
    </citation>
    <scope>NUCLEOTIDE SEQUENCE [LARGE SCALE GENOMIC DNA]</scope>
    <source>
        <strain evidence="3">K</strain>
    </source>
</reference>
<evidence type="ECO:0000256" key="1">
    <source>
        <dbReference type="SAM" id="Coils"/>
    </source>
</evidence>
<keyword evidence="4" id="KW-1185">Reference proteome</keyword>
<dbReference type="RefSeq" id="XP_068368545.1">
    <property type="nucleotide sequence ID" value="XM_068497654.1"/>
</dbReference>
<organism evidence="3 4">
    <name type="scientific">Tritrichomonas foetus</name>
    <dbReference type="NCBI Taxonomy" id="1144522"/>
    <lineage>
        <taxon>Eukaryota</taxon>
        <taxon>Metamonada</taxon>
        <taxon>Parabasalia</taxon>
        <taxon>Tritrichomonadida</taxon>
        <taxon>Tritrichomonadidae</taxon>
        <taxon>Tritrichomonas</taxon>
    </lineage>
</organism>
<feature type="compositionally biased region" description="Polar residues" evidence="2">
    <location>
        <begin position="556"/>
        <end position="568"/>
    </location>
</feature>
<feature type="compositionally biased region" description="Polar residues" evidence="2">
    <location>
        <begin position="852"/>
        <end position="867"/>
    </location>
</feature>
<evidence type="ECO:0000313" key="3">
    <source>
        <dbReference type="EMBL" id="OHT15409.1"/>
    </source>
</evidence>
<dbReference type="Gene3D" id="1.10.287.1490">
    <property type="match status" value="1"/>
</dbReference>
<feature type="coiled-coil region" evidence="1">
    <location>
        <begin position="216"/>
        <end position="499"/>
    </location>
</feature>
<name>A0A1J4KVR9_9EUKA</name>
<accession>A0A1J4KVR9</accession>
<dbReference type="VEuPathDB" id="TrichDB:TRFO_14179"/>
<keyword evidence="1" id="KW-0175">Coiled coil</keyword>
<dbReference type="AlphaFoldDB" id="A0A1J4KVR9"/>
<proteinExistence type="predicted"/>
<dbReference type="Proteomes" id="UP000179807">
    <property type="component" value="Unassembled WGS sequence"/>
</dbReference>
<dbReference type="SUPFAM" id="SSF57997">
    <property type="entry name" value="Tropomyosin"/>
    <property type="match status" value="1"/>
</dbReference>
<comment type="caution">
    <text evidence="3">The sequence shown here is derived from an EMBL/GenBank/DDBJ whole genome shotgun (WGS) entry which is preliminary data.</text>
</comment>